<geneLocation type="plasmid" evidence="2">
    <name>pSN254b</name>
</geneLocation>
<feature type="transmembrane region" description="Helical" evidence="1">
    <location>
        <begin position="87"/>
        <end position="109"/>
    </location>
</feature>
<keyword evidence="2" id="KW-0614">Plasmid</keyword>
<sequence>MSYSVINQDGVHLCDIPLNVYQVIRRQSLSALWLYWAQSLNLVKVLIACVGKMIFVMPVMWFWVLVVCRLVEPERISDVSGLISPDVIGWAAGAAITLIIFSVFTRPALYGYHNFFKQHICSRVKQVTPELRTVTGPLFFYRNEIGTI</sequence>
<dbReference type="GeneID" id="84238944"/>
<dbReference type="RefSeq" id="WP_000122507.1">
    <property type="nucleotide sequence ID" value="NZ_JRYW01000016.1"/>
</dbReference>
<organism evidence="2">
    <name type="scientific">Aeromonas salmonicida subsp. salmonicida</name>
    <dbReference type="NCBI Taxonomy" id="29491"/>
    <lineage>
        <taxon>Bacteria</taxon>
        <taxon>Pseudomonadati</taxon>
        <taxon>Pseudomonadota</taxon>
        <taxon>Gammaproteobacteria</taxon>
        <taxon>Aeromonadales</taxon>
        <taxon>Aeromonadaceae</taxon>
        <taxon>Aeromonas</taxon>
    </lineage>
</organism>
<accession>A0A096Y6D7</accession>
<keyword evidence="1" id="KW-0812">Transmembrane</keyword>
<dbReference type="GeneID" id="39515057"/>
<proteinExistence type="predicted"/>
<keyword evidence="1" id="KW-0472">Membrane</keyword>
<protein>
    <submittedName>
        <fullName evidence="2">Uncharacterized protein</fullName>
    </submittedName>
</protein>
<dbReference type="AlphaFoldDB" id="A0A096Y6D7"/>
<feature type="transmembrane region" description="Helical" evidence="1">
    <location>
        <begin position="45"/>
        <end position="67"/>
    </location>
</feature>
<name>A0A096Y6D7_AERSS</name>
<keyword evidence="1" id="KW-1133">Transmembrane helix</keyword>
<evidence type="ECO:0000256" key="1">
    <source>
        <dbReference type="SAM" id="Phobius"/>
    </source>
</evidence>
<reference evidence="2" key="1">
    <citation type="journal article" date="2014" name="Antimicrob. Agents Chemother.">
        <title>Detection of variants of the pRAS3, pAB5S9, and pSN254 plasmids in Aeromonas salmonicida subsp. salmonicida: multidrug-resistance, interspecies exchanges, and plasmid reshaping.</title>
        <authorList>
            <person name="Vincent A.T."/>
            <person name="Trudel M.V."/>
            <person name="Paquet V.E."/>
            <person name="Boyle B."/>
            <person name="Tanaka K.H."/>
            <person name="Dallaire-Dufresne S."/>
            <person name="Daher R.K."/>
            <person name="Frenette M."/>
            <person name="Derome N."/>
            <person name="Charette S.J."/>
        </authorList>
    </citation>
    <scope>NUCLEOTIDE SEQUENCE</scope>
    <source>
        <strain evidence="2">2004-05MF26</strain>
        <plasmid evidence="2">pSN254b</plasmid>
    </source>
</reference>
<dbReference type="EMBL" id="KJ909290">
    <property type="protein sequence ID" value="AIM49630.1"/>
    <property type="molecule type" value="Genomic_DNA"/>
</dbReference>
<evidence type="ECO:0000313" key="2">
    <source>
        <dbReference type="EMBL" id="AIM49630.1"/>
    </source>
</evidence>